<keyword evidence="6" id="KW-1185">Reference proteome</keyword>
<dbReference type="STRING" id="1450648.CLORY_35820"/>
<protein>
    <submittedName>
        <fullName evidence="5">Baseplate J-like protein</fullName>
    </submittedName>
</protein>
<sequence length="355" mass="37629">MYSEDSEDILDRMLEKVPSDADSSEGSFIFDSLSPISQELAQSKIQLDEVLNRVFAISAAKNGYSDELELKASEFGITRKAGTKASLENGTEVYGSDNTVIPAGSIFQTEGGLQYKTLAEATIVDGKAVVDVEATDIGNKYNVPAGIITEVPIQILGVTGVKNISPVTGGTEEEADEDLLDRLLLKVKTPATSGNAGHYKIWATEVNGVGDAIVISLSDGPGTVKVILLDSNKHTPSEQIIESVKKHIEENRPIGAAVTVQGAVEVPVNVNVTLQLASGATLETVKTQIEQGLKDYLEILAFNDPLVRYTRIANVLMDIPPIIDYSSLTVNNGTANIEIAEGSVAVLGSVVVTSA</sequence>
<proteinExistence type="inferred from homology"/>
<evidence type="ECO:0000313" key="6">
    <source>
        <dbReference type="Proteomes" id="UP000190080"/>
    </source>
</evidence>
<evidence type="ECO:0000256" key="1">
    <source>
        <dbReference type="ARBA" id="ARBA00038087"/>
    </source>
</evidence>
<comment type="similarity">
    <text evidence="1">Belongs to the Mu gp47/PBSX XkdT family.</text>
</comment>
<dbReference type="InterPro" id="IPR058530">
    <property type="entry name" value="Baseplate_J-like_C"/>
</dbReference>
<dbReference type="Pfam" id="PF26079">
    <property type="entry name" value="Baseplate_J_C"/>
    <property type="match status" value="1"/>
</dbReference>
<dbReference type="PANTHER" id="PTHR37829:SF3">
    <property type="entry name" value="PROTEIN JAYE-RELATED"/>
    <property type="match status" value="1"/>
</dbReference>
<evidence type="ECO:0000259" key="3">
    <source>
        <dbReference type="Pfam" id="PF26078"/>
    </source>
</evidence>
<dbReference type="InterPro" id="IPR058531">
    <property type="entry name" value="Baseplate_J_M"/>
</dbReference>
<feature type="domain" description="Baseplate J-like central" evidence="3">
    <location>
        <begin position="191"/>
        <end position="261"/>
    </location>
</feature>
<dbReference type="Proteomes" id="UP000190080">
    <property type="component" value="Unassembled WGS sequence"/>
</dbReference>
<dbReference type="PANTHER" id="PTHR37829">
    <property type="entry name" value="PHAGE-LIKE ELEMENT PBSX PROTEIN XKDT"/>
    <property type="match status" value="1"/>
</dbReference>
<reference evidence="5 6" key="1">
    <citation type="submission" date="2017-03" db="EMBL/GenBank/DDBJ databases">
        <title>Genome sequence of Clostridium oryzae DSM 28571.</title>
        <authorList>
            <person name="Poehlein A."/>
            <person name="Daniel R."/>
        </authorList>
    </citation>
    <scope>NUCLEOTIDE SEQUENCE [LARGE SCALE GENOMIC DNA]</scope>
    <source>
        <strain evidence="5 6">DSM 28571</strain>
    </source>
</reference>
<evidence type="ECO:0000313" key="5">
    <source>
        <dbReference type="EMBL" id="OPJ58432.1"/>
    </source>
</evidence>
<dbReference type="EMBL" id="MZGV01000056">
    <property type="protein sequence ID" value="OPJ58432.1"/>
    <property type="molecule type" value="Genomic_DNA"/>
</dbReference>
<feature type="domain" description="Baseplate J-like C-terminal" evidence="4">
    <location>
        <begin position="268"/>
        <end position="353"/>
    </location>
</feature>
<dbReference type="OrthoDB" id="2554267at2"/>
<feature type="domain" description="Baseplate protein J-like barrel" evidence="2">
    <location>
        <begin position="93"/>
        <end position="170"/>
    </location>
</feature>
<organism evidence="5 6">
    <name type="scientific">Clostridium oryzae</name>
    <dbReference type="NCBI Taxonomy" id="1450648"/>
    <lineage>
        <taxon>Bacteria</taxon>
        <taxon>Bacillati</taxon>
        <taxon>Bacillota</taxon>
        <taxon>Clostridia</taxon>
        <taxon>Eubacteriales</taxon>
        <taxon>Clostridiaceae</taxon>
        <taxon>Clostridium</taxon>
    </lineage>
</organism>
<dbReference type="InterPro" id="IPR006949">
    <property type="entry name" value="Barrel_Baseplate_J-like"/>
</dbReference>
<dbReference type="AlphaFoldDB" id="A0A1V4IEK2"/>
<evidence type="ECO:0000259" key="2">
    <source>
        <dbReference type="Pfam" id="PF04865"/>
    </source>
</evidence>
<dbReference type="InterPro" id="IPR052399">
    <property type="entry name" value="Phage_Baseplate_Assmbl_Protein"/>
</dbReference>
<name>A0A1V4IEK2_9CLOT</name>
<accession>A0A1V4IEK2</accession>
<dbReference type="RefSeq" id="WP_079427021.1">
    <property type="nucleotide sequence ID" value="NZ_MZGV01000056.1"/>
</dbReference>
<gene>
    <name evidence="5" type="ORF">CLORY_35820</name>
</gene>
<comment type="caution">
    <text evidence="5">The sequence shown here is derived from an EMBL/GenBank/DDBJ whole genome shotgun (WGS) entry which is preliminary data.</text>
</comment>
<dbReference type="Pfam" id="PF26078">
    <property type="entry name" value="Baseplate_J_M"/>
    <property type="match status" value="1"/>
</dbReference>
<dbReference type="Pfam" id="PF04865">
    <property type="entry name" value="Baseplate_J"/>
    <property type="match status" value="1"/>
</dbReference>
<evidence type="ECO:0000259" key="4">
    <source>
        <dbReference type="Pfam" id="PF26079"/>
    </source>
</evidence>